<dbReference type="SUPFAM" id="SSF48008">
    <property type="entry name" value="GntR ligand-binding domain-like"/>
    <property type="match status" value="1"/>
</dbReference>
<dbReference type="PANTHER" id="PTHR43537:SF34">
    <property type="entry name" value="PYRUVATE DEHYDROGENASE COMPLEX REPRESSOR"/>
    <property type="match status" value="1"/>
</dbReference>
<evidence type="ECO:0000256" key="3">
    <source>
        <dbReference type="ARBA" id="ARBA00023125"/>
    </source>
</evidence>
<evidence type="ECO:0000256" key="6">
    <source>
        <dbReference type="ARBA" id="ARBA00039592"/>
    </source>
</evidence>
<comment type="caution">
    <text evidence="8">The sequence shown here is derived from an EMBL/GenBank/DDBJ whole genome shotgun (WGS) entry which is preliminary data.</text>
</comment>
<dbReference type="InterPro" id="IPR008920">
    <property type="entry name" value="TF_FadR/GntR_C"/>
</dbReference>
<dbReference type="EMBL" id="NVUS01000016">
    <property type="protein sequence ID" value="PCI99308.1"/>
    <property type="molecule type" value="Genomic_DNA"/>
</dbReference>
<dbReference type="InterPro" id="IPR000524">
    <property type="entry name" value="Tscrpt_reg_HTH_GntR"/>
</dbReference>
<sequence>MTDDKDTAKQGIDNQNAENMLFEPIDADKVADLVVDQIERHIISGILSAEQKLPAERELAEQFNISRPKLREALQVLEQRGLVEVRKSGGTFISKLIMPSMAPAMAQLYSRHREAIYDFLEYRSEQESFAAHLAAQKATSYDKNIIADIIKKMEAAHELKNPSLEAELDIKLHHSIVEAAHNSVLVHMMRSTYGLINQGVFYNREFLYKKPGTRKKLLDQHRNIAYAIIDGTPEAAAAAAEAHMQFVMTSIHQEENEEKRLYVARKRSHISKNTPSKGRKRN</sequence>
<gene>
    <name evidence="8" type="ORF">COB13_11795</name>
</gene>
<reference evidence="8" key="2">
    <citation type="journal article" date="2018" name="ISME J.">
        <title>A dynamic microbial community with high functional redundancy inhabits the cold, oxic subseafloor aquifer.</title>
        <authorList>
            <person name="Tully B.J."/>
            <person name="Wheat C.G."/>
            <person name="Glazer B.T."/>
            <person name="Huber J.A."/>
        </authorList>
    </citation>
    <scope>NUCLEOTIDE SEQUENCE</scope>
    <source>
        <strain evidence="8">NORP83</strain>
    </source>
</reference>
<dbReference type="AlphaFoldDB" id="A0A2A4YWR2"/>
<reference key="1">
    <citation type="submission" date="2017-08" db="EMBL/GenBank/DDBJ databases">
        <title>A dynamic microbial community with high functional redundancy inhabits the cold, oxic subseafloor aquifer.</title>
        <authorList>
            <person name="Tully B.J."/>
            <person name="Wheat C.G."/>
            <person name="Glazer B.T."/>
            <person name="Huber J.A."/>
        </authorList>
    </citation>
    <scope>NUCLEOTIDE SEQUENCE [LARGE SCALE GENOMIC DNA]</scope>
</reference>
<dbReference type="Gene3D" id="1.10.10.10">
    <property type="entry name" value="Winged helix-like DNA-binding domain superfamily/Winged helix DNA-binding domain"/>
    <property type="match status" value="1"/>
</dbReference>
<dbReference type="Pfam" id="PF00392">
    <property type="entry name" value="GntR"/>
    <property type="match status" value="1"/>
</dbReference>
<keyword evidence="4" id="KW-0804">Transcription</keyword>
<evidence type="ECO:0000256" key="2">
    <source>
        <dbReference type="ARBA" id="ARBA00023015"/>
    </source>
</evidence>
<evidence type="ECO:0000313" key="8">
    <source>
        <dbReference type="EMBL" id="PCI99308.1"/>
    </source>
</evidence>
<evidence type="ECO:0000256" key="4">
    <source>
        <dbReference type="ARBA" id="ARBA00023163"/>
    </source>
</evidence>
<dbReference type="CDD" id="cd07377">
    <property type="entry name" value="WHTH_GntR"/>
    <property type="match status" value="1"/>
</dbReference>
<dbReference type="PANTHER" id="PTHR43537">
    <property type="entry name" value="TRANSCRIPTIONAL REGULATOR, GNTR FAMILY"/>
    <property type="match status" value="1"/>
</dbReference>
<evidence type="ECO:0000259" key="7">
    <source>
        <dbReference type="PROSITE" id="PS50949"/>
    </source>
</evidence>
<dbReference type="InterPro" id="IPR011711">
    <property type="entry name" value="GntR_C"/>
</dbReference>
<dbReference type="InterPro" id="IPR036388">
    <property type="entry name" value="WH-like_DNA-bd_sf"/>
</dbReference>
<accession>A0A2A4YWR2</accession>
<dbReference type="SUPFAM" id="SSF46785">
    <property type="entry name" value="Winged helix' DNA-binding domain"/>
    <property type="match status" value="1"/>
</dbReference>
<dbReference type="Gene3D" id="1.20.120.530">
    <property type="entry name" value="GntR ligand-binding domain-like"/>
    <property type="match status" value="1"/>
</dbReference>
<dbReference type="GO" id="GO:0003677">
    <property type="term" value="F:DNA binding"/>
    <property type="evidence" value="ECO:0007669"/>
    <property type="project" value="UniProtKB-KW"/>
</dbReference>
<name>A0A2A4YWR2_9PROT</name>
<comment type="function">
    <text evidence="5">Transcriptional repressor for the pyruvate dehydrogenase complex genes aceEF and lpd.</text>
</comment>
<dbReference type="Pfam" id="PF07729">
    <property type="entry name" value="FCD"/>
    <property type="match status" value="1"/>
</dbReference>
<keyword evidence="1" id="KW-0678">Repressor</keyword>
<evidence type="ECO:0000256" key="5">
    <source>
        <dbReference type="ARBA" id="ARBA00037357"/>
    </source>
</evidence>
<dbReference type="InterPro" id="IPR036390">
    <property type="entry name" value="WH_DNA-bd_sf"/>
</dbReference>
<dbReference type="SMART" id="SM00345">
    <property type="entry name" value="HTH_GNTR"/>
    <property type="match status" value="1"/>
</dbReference>
<dbReference type="PRINTS" id="PR00035">
    <property type="entry name" value="HTHGNTR"/>
</dbReference>
<keyword evidence="3" id="KW-0238">DNA-binding</keyword>
<dbReference type="SMART" id="SM00895">
    <property type="entry name" value="FCD"/>
    <property type="match status" value="1"/>
</dbReference>
<protein>
    <recommendedName>
        <fullName evidence="6">Pyruvate dehydrogenase complex repressor</fullName>
    </recommendedName>
</protein>
<keyword evidence="2" id="KW-0805">Transcription regulation</keyword>
<proteinExistence type="predicted"/>
<dbReference type="PROSITE" id="PS50949">
    <property type="entry name" value="HTH_GNTR"/>
    <property type="match status" value="1"/>
</dbReference>
<dbReference type="GO" id="GO:0003700">
    <property type="term" value="F:DNA-binding transcription factor activity"/>
    <property type="evidence" value="ECO:0007669"/>
    <property type="project" value="InterPro"/>
</dbReference>
<evidence type="ECO:0000256" key="1">
    <source>
        <dbReference type="ARBA" id="ARBA00022491"/>
    </source>
</evidence>
<feature type="domain" description="HTH gntR-type" evidence="7">
    <location>
        <begin position="28"/>
        <end position="96"/>
    </location>
</feature>
<organism evidence="8">
    <name type="scientific">OCS116 cluster bacterium</name>
    <dbReference type="NCBI Taxonomy" id="2030921"/>
    <lineage>
        <taxon>Bacteria</taxon>
        <taxon>Pseudomonadati</taxon>
        <taxon>Pseudomonadota</taxon>
        <taxon>Alphaproteobacteria</taxon>
        <taxon>OCS116 cluster</taxon>
    </lineage>
</organism>